<protein>
    <submittedName>
        <fullName evidence="3">Uncharacterized protein</fullName>
    </submittedName>
</protein>
<keyword evidence="4" id="KW-1185">Reference proteome</keyword>
<evidence type="ECO:0000256" key="1">
    <source>
        <dbReference type="SAM" id="MobiDB-lite"/>
    </source>
</evidence>
<evidence type="ECO:0000313" key="4">
    <source>
        <dbReference type="Proteomes" id="UP001642482"/>
    </source>
</evidence>
<feature type="region of interest" description="Disordered" evidence="1">
    <location>
        <begin position="353"/>
        <end position="390"/>
    </location>
</feature>
<keyword evidence="2" id="KW-1133">Transmembrane helix</keyword>
<gene>
    <name evidence="3" type="ORF">SEUCBS140593_009044</name>
</gene>
<reference evidence="3 4" key="1">
    <citation type="submission" date="2024-01" db="EMBL/GenBank/DDBJ databases">
        <authorList>
            <person name="Allen C."/>
            <person name="Tagirdzhanova G."/>
        </authorList>
    </citation>
    <scope>NUCLEOTIDE SEQUENCE [LARGE SCALE GENOMIC DNA]</scope>
</reference>
<name>A0ABP0CRG3_9PEZI</name>
<feature type="compositionally biased region" description="Polar residues" evidence="1">
    <location>
        <begin position="478"/>
        <end position="489"/>
    </location>
</feature>
<proteinExistence type="predicted"/>
<dbReference type="EMBL" id="CAWUHD010000137">
    <property type="protein sequence ID" value="CAK7234732.1"/>
    <property type="molecule type" value="Genomic_DNA"/>
</dbReference>
<feature type="transmembrane region" description="Helical" evidence="2">
    <location>
        <begin position="29"/>
        <end position="49"/>
    </location>
</feature>
<comment type="caution">
    <text evidence="3">The sequence shown here is derived from an EMBL/GenBank/DDBJ whole genome shotgun (WGS) entry which is preliminary data.</text>
</comment>
<evidence type="ECO:0000256" key="2">
    <source>
        <dbReference type="SAM" id="Phobius"/>
    </source>
</evidence>
<sequence>MAPVSRLSTPVDDCPSKSISTTLTVPTTLIPYVAYLIVSDIVFLTGGFVKNAVTKAGVSIHSRFAGHSIVYDVLAFIVIGFIKFTLFVASNGTDTTFETKPFELVVAYNASASFDAASISGCLTTNDIAPTSDAPAIDVAFDFEQFDAAFDDFLNVIEEKAMLQAKTTIDNMVLHNSLTHTTDAVQAIYLAADEELNVEMAQSIHSAAFDDVDVPEEKKGIKYTYPDGESESAEIVDETVDDDTSCGESLEDIGSFHFQDADKVQNEQMSMIDFHRDDMYLFAAAASAFFSNLGGSEDQVFNIPTEVSEAVNDAKNQTNGILKEALNEYNESYRETDHARDNFCSADNIFTTSAKSNNESDEDEIPLSPIIQDRSINYDPLDREDPGDDSKLIPQGKFKLRLFTIMEESEEEKEAIRTLLKSFGNAKTFVPIDEMACQGLLFSDDEPEGNNTLKSLDISIESSNFEDYKSVNVDLRNLSKSPSTVTPETNPEAEIQPAPIPTAEVERKKAPESVSHTEAAPEVDIQSAPAAISTTPQVKHKNAPEPVLVSHLETETAPEAKNEESPDPLQAPQPSVDVLMRVSLPLRKKSTNAKKEDSTSNLHFIFSCPALAIVTTAFAVTAQANDTYIEVFNHGNIEITTTNNILIDQVDNYNIAVIVATPEDIAHGEGNVDSVDPNFDHDLYNGFLNSDAFLESEFIFDSTILDIEIDNTEYPIVDYGYVGPLNTIFELPTVSNRVIEEVVETEPEAFLADSVAAAVDPIITAACQNIPKLLEHFPTSTAEAKPPIAEDMAETTGFVLEAISLIDVSAETLLLSPEGPIISTESEEDSLGAIDDAFLLFPSDDNLPESADVQAIMTAMDRVIQTLLEPGTAIEPGFLQSSYEEDSAKATASSDTTSTIDVDDQLYKAQEAAETSDAALLMPPAIGERVFQEPSFCGEYLDDISLPEISMTRHESMQEAWDIFSTHSDTSLAAYNEEWRLHDRALGLQLPKCTWGLLDKPNVFGTSKGPLLMVTTPGGDIKYPQDMKVYPGAVDWADLEDSDDEF</sequence>
<feature type="transmembrane region" description="Helical" evidence="2">
    <location>
        <begin position="69"/>
        <end position="89"/>
    </location>
</feature>
<keyword evidence="2" id="KW-0472">Membrane</keyword>
<dbReference type="Proteomes" id="UP001642482">
    <property type="component" value="Unassembled WGS sequence"/>
</dbReference>
<evidence type="ECO:0000313" key="3">
    <source>
        <dbReference type="EMBL" id="CAK7234732.1"/>
    </source>
</evidence>
<feature type="region of interest" description="Disordered" evidence="1">
    <location>
        <begin position="555"/>
        <end position="575"/>
    </location>
</feature>
<accession>A0ABP0CRG3</accession>
<organism evidence="3 4">
    <name type="scientific">Sporothrix eucalyptigena</name>
    <dbReference type="NCBI Taxonomy" id="1812306"/>
    <lineage>
        <taxon>Eukaryota</taxon>
        <taxon>Fungi</taxon>
        <taxon>Dikarya</taxon>
        <taxon>Ascomycota</taxon>
        <taxon>Pezizomycotina</taxon>
        <taxon>Sordariomycetes</taxon>
        <taxon>Sordariomycetidae</taxon>
        <taxon>Ophiostomatales</taxon>
        <taxon>Ophiostomataceae</taxon>
        <taxon>Sporothrix</taxon>
    </lineage>
</organism>
<feature type="compositionally biased region" description="Basic and acidic residues" evidence="1">
    <location>
        <begin position="555"/>
        <end position="564"/>
    </location>
</feature>
<keyword evidence="2" id="KW-0812">Transmembrane</keyword>
<feature type="compositionally biased region" description="Basic and acidic residues" evidence="1">
    <location>
        <begin position="380"/>
        <end position="390"/>
    </location>
</feature>
<feature type="region of interest" description="Disordered" evidence="1">
    <location>
        <begin position="478"/>
        <end position="529"/>
    </location>
</feature>